<dbReference type="Gene3D" id="3.40.30.10">
    <property type="entry name" value="Glutaredoxin"/>
    <property type="match status" value="1"/>
</dbReference>
<proteinExistence type="predicted"/>
<protein>
    <submittedName>
        <fullName evidence="2">Thioredoxin domain-containing protein</fullName>
    </submittedName>
</protein>
<dbReference type="GO" id="GO:0005975">
    <property type="term" value="P:carbohydrate metabolic process"/>
    <property type="evidence" value="ECO:0007669"/>
    <property type="project" value="InterPro"/>
</dbReference>
<dbReference type="OrthoDB" id="9762614at2"/>
<name>A0A7J5C2Z8_9MICO</name>
<dbReference type="InterPro" id="IPR012341">
    <property type="entry name" value="6hp_glycosidase-like_sf"/>
</dbReference>
<evidence type="ECO:0000313" key="2">
    <source>
        <dbReference type="EMBL" id="KAB1662207.1"/>
    </source>
</evidence>
<dbReference type="InterPro" id="IPR008928">
    <property type="entry name" value="6-hairpin_glycosidase_sf"/>
</dbReference>
<dbReference type="Proteomes" id="UP000467240">
    <property type="component" value="Unassembled WGS sequence"/>
</dbReference>
<dbReference type="Gene3D" id="1.50.10.10">
    <property type="match status" value="1"/>
</dbReference>
<dbReference type="CDD" id="cd02955">
    <property type="entry name" value="SSP411"/>
    <property type="match status" value="1"/>
</dbReference>
<dbReference type="Pfam" id="PF03190">
    <property type="entry name" value="Thioredox_DsbH"/>
    <property type="match status" value="1"/>
</dbReference>
<dbReference type="SUPFAM" id="SSF48208">
    <property type="entry name" value="Six-hairpin glycosidases"/>
    <property type="match status" value="1"/>
</dbReference>
<reference evidence="2 3" key="1">
    <citation type="submission" date="2019-09" db="EMBL/GenBank/DDBJ databases">
        <title>Phylogeny of genus Pseudoclavibacter and closely related genus.</title>
        <authorList>
            <person name="Li Y."/>
        </authorList>
    </citation>
    <scope>NUCLEOTIDE SEQUENCE [LARGE SCALE GENOMIC DNA]</scope>
    <source>
        <strain evidence="2 3">DSM 23821</strain>
    </source>
</reference>
<dbReference type="PANTHER" id="PTHR42899:SF1">
    <property type="entry name" value="SPERMATOGENESIS-ASSOCIATED PROTEIN 20"/>
    <property type="match status" value="1"/>
</dbReference>
<keyword evidence="3" id="KW-1185">Reference proteome</keyword>
<accession>A0A7J5C2Z8</accession>
<sequence length="683" mass="71236">MSNRLANATSPYLRQHADNPVDWLPWGEEAFERARERDVPLFVSIGYSACHWCHVMAHESFEDPGVAAYLNEHFVPVKVDREERPDVDAVYLQATQALTGQAGWPMSVFTTPDGAPIFAGTYFPPRRQGRVPSFGEVCTAIAGAWRNDRGDTARRAEAIAQALAAATGPLPPAEIDAAAAIAEIRTNTDPVHGGFGGAPKFPQATALDALLAAGDAASVELAFEALGAMARGGIHDQLGGGFARYAVDDAWIVPHFEKMLVDNALLLASATRAWALARAGGDPRAHVFERAARGIVTWLETVARTAEGAFAASTDADSRDADGALREGAFFVWRRVQLDDVLGEDAADAAAVFGVTDAGTFERGASTLRRLDPADDPVDPAWFESVRARLAASRAERTPPARDDKVVTAWNGHTIDALVQAGLAFGEPTWIDAAATAARFLRDVHLVDGLPRRVSIDGVVGDAPGVAEDAGALAAGFARLGAATGDAAWLELARELLARADGAFGLEDGGYADARADASPIAARARELSDDPAPSGTSTLIDAARLVAALTDDRALADRAALAAETRSGLVARAPMAVGRAVRDALEDAREEGALPGPPPAQLVVVHSPGDRAAALALAAVGARSAPPGSAVVVASDGTTRFGTLLAGRHPLDGRPTAFVCRGTTCSLPVTSEVELAALLAAE</sequence>
<gene>
    <name evidence="2" type="ORF">F8O01_01725</name>
</gene>
<dbReference type="AlphaFoldDB" id="A0A7J5C2Z8"/>
<evidence type="ECO:0000259" key="1">
    <source>
        <dbReference type="Pfam" id="PF03190"/>
    </source>
</evidence>
<dbReference type="PIRSF" id="PIRSF006402">
    <property type="entry name" value="UCP006402_thioredoxin"/>
    <property type="match status" value="1"/>
</dbReference>
<dbReference type="PANTHER" id="PTHR42899">
    <property type="entry name" value="SPERMATOGENESIS-ASSOCIATED PROTEIN 20"/>
    <property type="match status" value="1"/>
</dbReference>
<organism evidence="2 3">
    <name type="scientific">Pseudoclavibacter chungangensis</name>
    <dbReference type="NCBI Taxonomy" id="587635"/>
    <lineage>
        <taxon>Bacteria</taxon>
        <taxon>Bacillati</taxon>
        <taxon>Actinomycetota</taxon>
        <taxon>Actinomycetes</taxon>
        <taxon>Micrococcales</taxon>
        <taxon>Microbacteriaceae</taxon>
        <taxon>Pseudoclavibacter</taxon>
    </lineage>
</organism>
<dbReference type="SUPFAM" id="SSF52833">
    <property type="entry name" value="Thioredoxin-like"/>
    <property type="match status" value="1"/>
</dbReference>
<dbReference type="InterPro" id="IPR024705">
    <property type="entry name" value="Ssp411"/>
</dbReference>
<feature type="domain" description="Spermatogenesis-associated protein 20-like TRX" evidence="1">
    <location>
        <begin position="3"/>
        <end position="163"/>
    </location>
</feature>
<comment type="caution">
    <text evidence="2">The sequence shown here is derived from an EMBL/GenBank/DDBJ whole genome shotgun (WGS) entry which is preliminary data.</text>
</comment>
<dbReference type="InterPro" id="IPR004879">
    <property type="entry name" value="Ssp411-like_TRX"/>
</dbReference>
<dbReference type="EMBL" id="WBJZ01000002">
    <property type="protein sequence ID" value="KAB1662207.1"/>
    <property type="molecule type" value="Genomic_DNA"/>
</dbReference>
<dbReference type="InterPro" id="IPR036249">
    <property type="entry name" value="Thioredoxin-like_sf"/>
</dbReference>
<dbReference type="RefSeq" id="WP_158039145.1">
    <property type="nucleotide sequence ID" value="NZ_JACCFV010000001.1"/>
</dbReference>
<evidence type="ECO:0000313" key="3">
    <source>
        <dbReference type="Proteomes" id="UP000467240"/>
    </source>
</evidence>